<evidence type="ECO:0000256" key="4">
    <source>
        <dbReference type="ARBA" id="ARBA00022692"/>
    </source>
</evidence>
<feature type="chain" id="PRO_5001803233" evidence="8">
    <location>
        <begin position="21"/>
        <end position="412"/>
    </location>
</feature>
<keyword evidence="7" id="KW-0998">Cell outer membrane</keyword>
<evidence type="ECO:0000256" key="6">
    <source>
        <dbReference type="ARBA" id="ARBA00023136"/>
    </source>
</evidence>
<keyword evidence="4" id="KW-0812">Transmembrane</keyword>
<protein>
    <submittedName>
        <fullName evidence="9">Aromatic hydrocarbon degradation protein</fullName>
    </submittedName>
</protein>
<organism evidence="9 11">
    <name type="scientific">Flavobacterium hydatis</name>
    <name type="common">Cytophaga aquatilis</name>
    <dbReference type="NCBI Taxonomy" id="991"/>
    <lineage>
        <taxon>Bacteria</taxon>
        <taxon>Pseudomonadati</taxon>
        <taxon>Bacteroidota</taxon>
        <taxon>Flavobacteriia</taxon>
        <taxon>Flavobacteriales</taxon>
        <taxon>Flavobacteriaceae</taxon>
        <taxon>Flavobacterium</taxon>
    </lineage>
</organism>
<keyword evidence="5 8" id="KW-0732">Signal</keyword>
<evidence type="ECO:0000256" key="1">
    <source>
        <dbReference type="ARBA" id="ARBA00004571"/>
    </source>
</evidence>
<keyword evidence="6" id="KW-0472">Membrane</keyword>
<dbReference type="InterPro" id="IPR005017">
    <property type="entry name" value="OMPP1/FadL/TodX"/>
</dbReference>
<dbReference type="SUPFAM" id="SSF56935">
    <property type="entry name" value="Porins"/>
    <property type="match status" value="1"/>
</dbReference>
<keyword evidence="12" id="KW-1185">Reference proteome</keyword>
<dbReference type="PANTHER" id="PTHR35093:SF8">
    <property type="entry name" value="OUTER MEMBRANE PROTEIN NMB0088-RELATED"/>
    <property type="match status" value="1"/>
</dbReference>
<evidence type="ECO:0000313" key="11">
    <source>
        <dbReference type="Proteomes" id="UP000028712"/>
    </source>
</evidence>
<dbReference type="PANTHER" id="PTHR35093">
    <property type="entry name" value="OUTER MEMBRANE PROTEIN NMB0088-RELATED"/>
    <property type="match status" value="1"/>
</dbReference>
<gene>
    <name evidence="10" type="ORF">B0A62_18130</name>
    <name evidence="9" type="ORF">IW20_01565</name>
</gene>
<dbReference type="EMBL" id="JPRM01000002">
    <property type="protein sequence ID" value="KFF19844.1"/>
    <property type="molecule type" value="Genomic_DNA"/>
</dbReference>
<name>A0A086AT30_FLAHY</name>
<dbReference type="Gene3D" id="2.40.160.60">
    <property type="entry name" value="Outer membrane protein transport protein (OMPP1/FadL/TodX)"/>
    <property type="match status" value="1"/>
</dbReference>
<dbReference type="Proteomes" id="UP000028712">
    <property type="component" value="Unassembled WGS sequence"/>
</dbReference>
<dbReference type="EMBL" id="MUGY01000025">
    <property type="protein sequence ID" value="OXA91590.1"/>
    <property type="molecule type" value="Genomic_DNA"/>
</dbReference>
<dbReference type="AlphaFoldDB" id="A0A086AT30"/>
<evidence type="ECO:0000256" key="5">
    <source>
        <dbReference type="ARBA" id="ARBA00022729"/>
    </source>
</evidence>
<dbReference type="RefSeq" id="WP_035617875.1">
    <property type="nucleotide sequence ID" value="NZ_JBEWQG010000009.1"/>
</dbReference>
<proteinExistence type="inferred from homology"/>
<reference evidence="9 11" key="1">
    <citation type="submission" date="2014-07" db="EMBL/GenBank/DDBJ databases">
        <title>Genome of Flavobacterium hydatis DSM 2063.</title>
        <authorList>
            <person name="Pipes S.E."/>
            <person name="Stropko S.J."/>
            <person name="Newman J.D."/>
        </authorList>
    </citation>
    <scope>NUCLEOTIDE SEQUENCE [LARGE SCALE GENOMIC DNA]</scope>
    <source>
        <strain evidence="9 11">DSM 2063</strain>
    </source>
</reference>
<accession>A0A086AT30</accession>
<dbReference type="STRING" id="991.IW20_01565"/>
<dbReference type="GO" id="GO:0015483">
    <property type="term" value="F:long-chain fatty acid transporting porin activity"/>
    <property type="evidence" value="ECO:0007669"/>
    <property type="project" value="TreeGrafter"/>
</dbReference>
<feature type="signal peptide" evidence="8">
    <location>
        <begin position="1"/>
        <end position="20"/>
    </location>
</feature>
<evidence type="ECO:0000313" key="12">
    <source>
        <dbReference type="Proteomes" id="UP000198424"/>
    </source>
</evidence>
<evidence type="ECO:0000313" key="9">
    <source>
        <dbReference type="EMBL" id="KFF19844.1"/>
    </source>
</evidence>
<keyword evidence="3" id="KW-1134">Transmembrane beta strand</keyword>
<comment type="subcellular location">
    <subcellularLocation>
        <location evidence="1">Cell outer membrane</location>
        <topology evidence="1">Multi-pass membrane protein</topology>
    </subcellularLocation>
</comment>
<dbReference type="eggNOG" id="COG2067">
    <property type="taxonomic scope" value="Bacteria"/>
</dbReference>
<evidence type="ECO:0000256" key="3">
    <source>
        <dbReference type="ARBA" id="ARBA00022452"/>
    </source>
</evidence>
<evidence type="ECO:0000256" key="8">
    <source>
        <dbReference type="SAM" id="SignalP"/>
    </source>
</evidence>
<evidence type="ECO:0000313" key="10">
    <source>
        <dbReference type="EMBL" id="OXA91590.1"/>
    </source>
</evidence>
<dbReference type="Proteomes" id="UP000198424">
    <property type="component" value="Unassembled WGS sequence"/>
</dbReference>
<evidence type="ECO:0000256" key="2">
    <source>
        <dbReference type="ARBA" id="ARBA00008163"/>
    </source>
</evidence>
<reference evidence="10 12" key="2">
    <citation type="submission" date="2016-11" db="EMBL/GenBank/DDBJ databases">
        <title>Whole genomes of Flavobacteriaceae.</title>
        <authorList>
            <person name="Stine C."/>
            <person name="Li C."/>
            <person name="Tadesse D."/>
        </authorList>
    </citation>
    <scope>NUCLEOTIDE SEQUENCE [LARGE SCALE GENOMIC DNA]</scope>
    <source>
        <strain evidence="10 12">ATCC 29551</strain>
    </source>
</reference>
<dbReference type="GO" id="GO:0009279">
    <property type="term" value="C:cell outer membrane"/>
    <property type="evidence" value="ECO:0007669"/>
    <property type="project" value="UniProtKB-SubCell"/>
</dbReference>
<dbReference type="OrthoDB" id="1491239at2"/>
<evidence type="ECO:0000256" key="7">
    <source>
        <dbReference type="ARBA" id="ARBA00023237"/>
    </source>
</evidence>
<comment type="caution">
    <text evidence="9">The sequence shown here is derived from an EMBL/GenBank/DDBJ whole genome shotgun (WGS) entry which is preliminary data.</text>
</comment>
<sequence length="412" mass="45562">MKNKIALAGLLVLMSLTSFSQSISSSPYSLYGLGSLYDSDFGSLPSISSSGIALPSSEFINNLNPASLGFMYQNHFLFDVGGKFIETTYRNNSKSENRNNAQFSHIAFAFPLTQKSAFSVALQPYSSGAFKISDLKIPIENSQDKYNLDVTGTGGLNNFDFSYAYRVNKKLSLGLSAAVLFGNTTDDRYYTVMNSITNINKKTNYVGLRPTLGFQYQIDSTLTIGSTFKSPSRIKASKVQTVTSVGDSGTITTDSDTASDVDDFYLPTEIGIGVSKVFKNNLTMSFDYEKSLWKDTKQSELYGDFVNQDRLAFGVSYKSKKNARKYIDRIGYGTGISYDTGYLEVDNQRVKNVSFSLGLTLPLESNSFSTLNISYSYGQKGKIGDGLIKENYHKLSLNLSLDGLWFIKRKID</sequence>
<comment type="similarity">
    <text evidence="2">Belongs to the OmpP1/FadL family.</text>
</comment>